<protein>
    <submittedName>
        <fullName evidence="1">Uncharacterized protein</fullName>
    </submittedName>
</protein>
<proteinExistence type="predicted"/>
<accession>E5G5F9</accession>
<organism evidence="1">
    <name type="scientific">Vibrio harveyi</name>
    <name type="common">Beneckea harveyi</name>
    <dbReference type="NCBI Taxonomy" id="669"/>
    <lineage>
        <taxon>Bacteria</taxon>
        <taxon>Pseudomonadati</taxon>
        <taxon>Pseudomonadota</taxon>
        <taxon>Gammaproteobacteria</taxon>
        <taxon>Vibrionales</taxon>
        <taxon>Vibrionaceae</taxon>
        <taxon>Vibrio</taxon>
    </lineage>
</organism>
<dbReference type="AlphaFoldDB" id="E5G5F9"/>
<keyword evidence="1" id="KW-0614">Plasmid</keyword>
<dbReference type="EMBL" id="HM752267">
    <property type="protein sequence ID" value="ADQ53957.1"/>
    <property type="molecule type" value="Genomic_DNA"/>
</dbReference>
<sequence length="56" mass="6304">MALSISKNKLLCFQCSSSWMIAPELINSINQHGLFLAEMKERNAETHQAHIAVHPN</sequence>
<evidence type="ECO:0000313" key="1">
    <source>
        <dbReference type="EMBL" id="ADQ53886.1"/>
    </source>
</evidence>
<reference evidence="1" key="1">
    <citation type="submission" date="2010-07" db="EMBL/GenBank/DDBJ databases">
        <title>Gene structure and function analysis of the virulence-related plasmid pVH1 from Vibrio harveyi VIB645.</title>
        <authorList>
            <person name="Hou X."/>
            <person name="Sun J."/>
            <person name="Sun B."/>
            <person name="Liu J."/>
            <person name="Zhang X."/>
        </authorList>
    </citation>
    <scope>NUCLEOTIDE SEQUENCE</scope>
    <source>
        <strain evidence="1">VIB645</strain>
        <plasmid evidence="1">pVH1</plasmid>
    </source>
</reference>
<geneLocation type="plasmid" evidence="1">
    <name>pVH1</name>
</geneLocation>
<dbReference type="EMBL" id="HM752246">
    <property type="protein sequence ID" value="ADQ53886.1"/>
    <property type="molecule type" value="Genomic_DNA"/>
</dbReference>
<name>E5G5F9_VIBHA</name>